<dbReference type="Proteomes" id="UP000054928">
    <property type="component" value="Unassembled WGS sequence"/>
</dbReference>
<accession>A0A0P1A5S0</accession>
<reference evidence="2" key="1">
    <citation type="submission" date="2014-09" db="EMBL/GenBank/DDBJ databases">
        <authorList>
            <person name="Sharma Rahul"/>
            <person name="Thines Marco"/>
        </authorList>
    </citation>
    <scope>NUCLEOTIDE SEQUENCE [LARGE SCALE GENOMIC DNA]</scope>
</reference>
<evidence type="ECO:0000313" key="2">
    <source>
        <dbReference type="Proteomes" id="UP000054928"/>
    </source>
</evidence>
<protein>
    <submittedName>
        <fullName evidence="1">Uncharacterized protein</fullName>
    </submittedName>
</protein>
<dbReference type="GeneID" id="36410172"/>
<dbReference type="AlphaFoldDB" id="A0A0P1A5S0"/>
<sequence>MADNIICVVSWTVWITRKPTKEPKQKGDKRKTPTTHKIDSQSHTYLPLHYVSILAYWNHARMCHYP</sequence>
<dbReference type="RefSeq" id="XP_024572099.1">
    <property type="nucleotide sequence ID" value="XM_024727425.2"/>
</dbReference>
<evidence type="ECO:0000313" key="1">
    <source>
        <dbReference type="EMBL" id="CEG35730.1"/>
    </source>
</evidence>
<proteinExistence type="predicted"/>
<dbReference type="EMBL" id="CCYD01000109">
    <property type="protein sequence ID" value="CEG35730.1"/>
    <property type="molecule type" value="Genomic_DNA"/>
</dbReference>
<keyword evidence="2" id="KW-1185">Reference proteome</keyword>
<organism evidence="1 2">
    <name type="scientific">Plasmopara halstedii</name>
    <name type="common">Downy mildew of sunflower</name>
    <dbReference type="NCBI Taxonomy" id="4781"/>
    <lineage>
        <taxon>Eukaryota</taxon>
        <taxon>Sar</taxon>
        <taxon>Stramenopiles</taxon>
        <taxon>Oomycota</taxon>
        <taxon>Peronosporomycetes</taxon>
        <taxon>Peronosporales</taxon>
        <taxon>Peronosporaceae</taxon>
        <taxon>Plasmopara</taxon>
    </lineage>
</organism>
<name>A0A0P1A5S0_PLAHL</name>